<evidence type="ECO:0000256" key="2">
    <source>
        <dbReference type="SAM" id="MobiDB-lite"/>
    </source>
</evidence>
<dbReference type="Proteomes" id="UP000695022">
    <property type="component" value="Unplaced"/>
</dbReference>
<reference evidence="4" key="1">
    <citation type="submission" date="2025-08" db="UniProtKB">
        <authorList>
            <consortium name="RefSeq"/>
        </authorList>
    </citation>
    <scope>IDENTIFICATION</scope>
</reference>
<feature type="coiled-coil region" evidence="1">
    <location>
        <begin position="155"/>
        <end position="182"/>
    </location>
</feature>
<keyword evidence="3" id="KW-1185">Reference proteome</keyword>
<evidence type="ECO:0000256" key="1">
    <source>
        <dbReference type="SAM" id="Coils"/>
    </source>
</evidence>
<organism evidence="3 4">
    <name type="scientific">Priapulus caudatus</name>
    <name type="common">Priapulid worm</name>
    <dbReference type="NCBI Taxonomy" id="37621"/>
    <lineage>
        <taxon>Eukaryota</taxon>
        <taxon>Metazoa</taxon>
        <taxon>Ecdysozoa</taxon>
        <taxon>Scalidophora</taxon>
        <taxon>Priapulida</taxon>
        <taxon>Priapulimorpha</taxon>
        <taxon>Priapulimorphida</taxon>
        <taxon>Priapulidae</taxon>
        <taxon>Priapulus</taxon>
    </lineage>
</organism>
<evidence type="ECO:0000313" key="3">
    <source>
        <dbReference type="Proteomes" id="UP000695022"/>
    </source>
</evidence>
<name>A0ABM1E2C3_PRICU</name>
<feature type="region of interest" description="Disordered" evidence="2">
    <location>
        <begin position="1"/>
        <end position="27"/>
    </location>
</feature>
<gene>
    <name evidence="4" type="primary">LOC106808230</name>
</gene>
<sequence>MFNGTSTRGQNLKSNPERCVRRKGRTQFNHDIASKNTAASALLIMLNKQREEQVLAEETEECMHNYCKTAPLSTQTQTAPVLNIAPEVGSSGEEIKECITNYEKACLLSTKTQTDPVPNFATEGDFVGELKTCKKARLVSIKTQTDLVPNFASECQRLLTENMELKEQIKKHKAIIKKYRSSVFRGKSKPCMSDC</sequence>
<keyword evidence="1" id="KW-0175">Coiled coil</keyword>
<dbReference type="RefSeq" id="XP_014666344.1">
    <property type="nucleotide sequence ID" value="XM_014810858.1"/>
</dbReference>
<proteinExistence type="predicted"/>
<protein>
    <submittedName>
        <fullName evidence="4">Uncharacterized protein LOC106808230</fullName>
    </submittedName>
</protein>
<accession>A0ABM1E2C3</accession>
<dbReference type="GeneID" id="106808230"/>
<evidence type="ECO:0000313" key="4">
    <source>
        <dbReference type="RefSeq" id="XP_014666344.1"/>
    </source>
</evidence>
<feature type="compositionally biased region" description="Polar residues" evidence="2">
    <location>
        <begin position="1"/>
        <end position="14"/>
    </location>
</feature>